<keyword evidence="6" id="KW-0472">Membrane</keyword>
<evidence type="ECO:0000256" key="2">
    <source>
        <dbReference type="ARBA" id="ARBA00022679"/>
    </source>
</evidence>
<evidence type="ECO:0000313" key="9">
    <source>
        <dbReference type="Proteomes" id="UP000095209"/>
    </source>
</evidence>
<dbReference type="OrthoDB" id="7736814at2"/>
<dbReference type="GO" id="GO:0008146">
    <property type="term" value="F:sulfotransferase activity"/>
    <property type="evidence" value="ECO:0007669"/>
    <property type="project" value="InterPro"/>
</dbReference>
<evidence type="ECO:0008006" key="10">
    <source>
        <dbReference type="Google" id="ProtNLM"/>
    </source>
</evidence>
<protein>
    <recommendedName>
        <fullName evidence="10">Sulfotransferase family protein</fullName>
    </recommendedName>
</protein>
<keyword evidence="2" id="KW-0808">Transferase</keyword>
<sequence length="269" mass="32924">MKAKIKKILMKSPKLYTVARYFYRFVFFDMINLIRYKKLEKTEYIIVPNKSIIYLNNSKVACSSIKSTFIDESIPDDYSIHNKIKNLRREYYTEEESNYFKFTFVRNPFDRLVSCYESKYRKDKKMGKQKLHFDEYLFGYIKKDNGFEDFVRKVVKLPDHLADRHFQSQYNLIYDRKGKSRVDFIGKYENLTEDFKDIKDQYNLRDLPHFNNTGKRNWMDYYNIDTARMVRKKYANEIEKFGYEEEYNILIEYLNKKENRNKNMNKITS</sequence>
<keyword evidence="3" id="KW-0812">Transmembrane</keyword>
<evidence type="ECO:0000313" key="8">
    <source>
        <dbReference type="EMBL" id="OEH92145.1"/>
    </source>
</evidence>
<organism evidence="8 9">
    <name type="scientific">Bacillus solimangrovi</name>
    <dbReference type="NCBI Taxonomy" id="1305675"/>
    <lineage>
        <taxon>Bacteria</taxon>
        <taxon>Bacillati</taxon>
        <taxon>Bacillota</taxon>
        <taxon>Bacilli</taxon>
        <taxon>Bacillales</taxon>
        <taxon>Bacillaceae</taxon>
        <taxon>Bacillus</taxon>
    </lineage>
</organism>
<dbReference type="SUPFAM" id="SSF52540">
    <property type="entry name" value="P-loop containing nucleoside triphosphate hydrolases"/>
    <property type="match status" value="1"/>
</dbReference>
<evidence type="ECO:0000256" key="5">
    <source>
        <dbReference type="ARBA" id="ARBA00023034"/>
    </source>
</evidence>
<dbReference type="STRING" id="1305675.BFG57_02410"/>
<dbReference type="InterPro" id="IPR018011">
    <property type="entry name" value="Carb_sulfotrans_8-10"/>
</dbReference>
<keyword evidence="9" id="KW-1185">Reference proteome</keyword>
<evidence type="ECO:0000256" key="3">
    <source>
        <dbReference type="ARBA" id="ARBA00022692"/>
    </source>
</evidence>
<dbReference type="AlphaFoldDB" id="A0A1E5LDI5"/>
<proteinExistence type="predicted"/>
<dbReference type="InterPro" id="IPR027417">
    <property type="entry name" value="P-loop_NTPase"/>
</dbReference>
<evidence type="ECO:0000256" key="1">
    <source>
        <dbReference type="ARBA" id="ARBA00004323"/>
    </source>
</evidence>
<evidence type="ECO:0000256" key="4">
    <source>
        <dbReference type="ARBA" id="ARBA00022989"/>
    </source>
</evidence>
<dbReference type="RefSeq" id="WP_069717686.1">
    <property type="nucleotide sequence ID" value="NZ_MJEH01000033.1"/>
</dbReference>
<gene>
    <name evidence="8" type="ORF">BFG57_02410</name>
</gene>
<dbReference type="GO" id="GO:0016051">
    <property type="term" value="P:carbohydrate biosynthetic process"/>
    <property type="evidence" value="ECO:0007669"/>
    <property type="project" value="InterPro"/>
</dbReference>
<dbReference type="Proteomes" id="UP000095209">
    <property type="component" value="Unassembled WGS sequence"/>
</dbReference>
<dbReference type="GO" id="GO:0016020">
    <property type="term" value="C:membrane"/>
    <property type="evidence" value="ECO:0007669"/>
    <property type="project" value="InterPro"/>
</dbReference>
<evidence type="ECO:0000256" key="7">
    <source>
        <dbReference type="ARBA" id="ARBA00023180"/>
    </source>
</evidence>
<dbReference type="EMBL" id="MJEH01000033">
    <property type="protein sequence ID" value="OEH92145.1"/>
    <property type="molecule type" value="Genomic_DNA"/>
</dbReference>
<reference evidence="8 9" key="1">
    <citation type="submission" date="2016-08" db="EMBL/GenBank/DDBJ databases">
        <title>Genome of Bacillus solimangrovi GH2-4.</title>
        <authorList>
            <person name="Lim S."/>
            <person name="Kim B.-C."/>
        </authorList>
    </citation>
    <scope>NUCLEOTIDE SEQUENCE [LARGE SCALE GENOMIC DNA]</scope>
    <source>
        <strain evidence="8 9">GH2-4</strain>
    </source>
</reference>
<keyword evidence="5" id="KW-0333">Golgi apparatus</keyword>
<dbReference type="InterPro" id="IPR005331">
    <property type="entry name" value="Sulfotransferase"/>
</dbReference>
<dbReference type="Pfam" id="PF03567">
    <property type="entry name" value="Sulfotransfer_2"/>
    <property type="match status" value="1"/>
</dbReference>
<comment type="subcellular location">
    <subcellularLocation>
        <location evidence="1">Golgi apparatus membrane</location>
        <topology evidence="1">Single-pass type II membrane protein</topology>
    </subcellularLocation>
</comment>
<dbReference type="PANTHER" id="PTHR12137">
    <property type="entry name" value="CARBOHYDRATE SULFOTRANSFERASE"/>
    <property type="match status" value="1"/>
</dbReference>
<evidence type="ECO:0000256" key="6">
    <source>
        <dbReference type="ARBA" id="ARBA00023136"/>
    </source>
</evidence>
<keyword evidence="7" id="KW-0325">Glycoprotein</keyword>
<accession>A0A1E5LDI5</accession>
<comment type="caution">
    <text evidence="8">The sequence shown here is derived from an EMBL/GenBank/DDBJ whole genome shotgun (WGS) entry which is preliminary data.</text>
</comment>
<keyword evidence="4" id="KW-1133">Transmembrane helix</keyword>
<name>A0A1E5LDI5_9BACI</name>
<dbReference type="PANTHER" id="PTHR12137:SF54">
    <property type="entry name" value="CARBOHYDRATE SULFOTRANSFERASE"/>
    <property type="match status" value="1"/>
</dbReference>